<dbReference type="CDD" id="cd04187">
    <property type="entry name" value="DPM1_like_bac"/>
    <property type="match status" value="1"/>
</dbReference>
<organism evidence="10 11">
    <name type="scientific">Flavivirga algicola</name>
    <dbReference type="NCBI Taxonomy" id="2729136"/>
    <lineage>
        <taxon>Bacteria</taxon>
        <taxon>Pseudomonadati</taxon>
        <taxon>Bacteroidota</taxon>
        <taxon>Flavobacteriia</taxon>
        <taxon>Flavobacteriales</taxon>
        <taxon>Flavobacteriaceae</taxon>
        <taxon>Flavivirga</taxon>
    </lineage>
</organism>
<name>A0ABX1RVJ7_9FLAO</name>
<evidence type="ECO:0000256" key="3">
    <source>
        <dbReference type="ARBA" id="ARBA00022679"/>
    </source>
</evidence>
<dbReference type="Pfam" id="PF00535">
    <property type="entry name" value="Glycos_transf_2"/>
    <property type="match status" value="1"/>
</dbReference>
<evidence type="ECO:0000313" key="10">
    <source>
        <dbReference type="EMBL" id="NMH86467.1"/>
    </source>
</evidence>
<feature type="transmembrane region" description="Helical" evidence="8">
    <location>
        <begin position="230"/>
        <end position="255"/>
    </location>
</feature>
<evidence type="ECO:0000256" key="6">
    <source>
        <dbReference type="ARBA" id="ARBA00022989"/>
    </source>
</evidence>
<dbReference type="Proteomes" id="UP000746690">
    <property type="component" value="Unassembled WGS sequence"/>
</dbReference>
<dbReference type="InterPro" id="IPR029044">
    <property type="entry name" value="Nucleotide-diphossugar_trans"/>
</dbReference>
<dbReference type="InterPro" id="IPR050256">
    <property type="entry name" value="Glycosyltransferase_2"/>
</dbReference>
<gene>
    <name evidence="10" type="ORF">HHX25_03050</name>
</gene>
<feature type="domain" description="Glycosyltransferase 2-like" evidence="9">
    <location>
        <begin position="10"/>
        <end position="170"/>
    </location>
</feature>
<feature type="transmembrane region" description="Helical" evidence="8">
    <location>
        <begin position="267"/>
        <end position="292"/>
    </location>
</feature>
<evidence type="ECO:0000256" key="4">
    <source>
        <dbReference type="ARBA" id="ARBA00022692"/>
    </source>
</evidence>
<keyword evidence="4 8" id="KW-0812">Transmembrane</keyword>
<evidence type="ECO:0000256" key="5">
    <source>
        <dbReference type="ARBA" id="ARBA00022985"/>
    </source>
</evidence>
<protein>
    <submittedName>
        <fullName evidence="10">Glycosyltransferase</fullName>
    </submittedName>
</protein>
<accession>A0ABX1RVJ7</accession>
<reference evidence="10 11" key="1">
    <citation type="submission" date="2020-04" db="EMBL/GenBank/DDBJ databases">
        <title>A Flavivirga sp. nov.</title>
        <authorList>
            <person name="Sun X."/>
        </authorList>
    </citation>
    <scope>NUCLEOTIDE SEQUENCE [LARGE SCALE GENOMIC DNA]</scope>
    <source>
        <strain evidence="10 11">Y03</strain>
    </source>
</reference>
<keyword evidence="5" id="KW-0448">Lipopolysaccharide biosynthesis</keyword>
<keyword evidence="3" id="KW-0808">Transferase</keyword>
<evidence type="ECO:0000256" key="8">
    <source>
        <dbReference type="SAM" id="Phobius"/>
    </source>
</evidence>
<keyword evidence="11" id="KW-1185">Reference proteome</keyword>
<comment type="caution">
    <text evidence="10">The sequence shown here is derived from an EMBL/GenBank/DDBJ whole genome shotgun (WGS) entry which is preliminary data.</text>
</comment>
<dbReference type="EMBL" id="JABBHF010000002">
    <property type="protein sequence ID" value="NMH86467.1"/>
    <property type="molecule type" value="Genomic_DNA"/>
</dbReference>
<evidence type="ECO:0000259" key="9">
    <source>
        <dbReference type="Pfam" id="PF00535"/>
    </source>
</evidence>
<evidence type="ECO:0000256" key="1">
    <source>
        <dbReference type="ARBA" id="ARBA00022475"/>
    </source>
</evidence>
<keyword evidence="7 8" id="KW-0472">Membrane</keyword>
<dbReference type="Gene3D" id="3.90.550.10">
    <property type="entry name" value="Spore Coat Polysaccharide Biosynthesis Protein SpsA, Chain A"/>
    <property type="match status" value="1"/>
</dbReference>
<keyword evidence="1" id="KW-1003">Cell membrane</keyword>
<dbReference type="PANTHER" id="PTHR48090">
    <property type="entry name" value="UNDECAPRENYL-PHOSPHATE 4-DEOXY-4-FORMAMIDO-L-ARABINOSE TRANSFERASE-RELATED"/>
    <property type="match status" value="1"/>
</dbReference>
<keyword evidence="6 8" id="KW-1133">Transmembrane helix</keyword>
<sequence length="313" mass="35666">MNMSYKEAISIVIPVYNGENSIANLVTDLIDRLSISYSLEIVLVNDCSPDNSEAVCLSIFEKHKSIVKFLSLSKNVGEHNAVMAGLNQVTGNFTVIMDDDFQNPVMEVVKLIEFAIVSKHDVIYTYYDKKEHSFFRNLGSRFNDKVATILLKKPKDLYLSSFKIMNKFLVKEIIKYDLPFPYIDGLILRTTNSIGKLEVRHDKRINGASNYTLKKLVSLWMNMFTNFSILPLRFSMIVGFVFSLFGFGYGLFAVIEKLFNPHLPIGYTALIVLVSVFSGIQLMALGMVGEYLGRMFMSQNKKPQYSIRKLYTI</sequence>
<dbReference type="PANTHER" id="PTHR48090:SF3">
    <property type="entry name" value="UNDECAPRENYL-PHOSPHATE 4-DEOXY-4-FORMAMIDO-L-ARABINOSE TRANSFERASE"/>
    <property type="match status" value="1"/>
</dbReference>
<keyword evidence="2" id="KW-0328">Glycosyltransferase</keyword>
<evidence type="ECO:0000256" key="2">
    <source>
        <dbReference type="ARBA" id="ARBA00022676"/>
    </source>
</evidence>
<dbReference type="SUPFAM" id="SSF53448">
    <property type="entry name" value="Nucleotide-diphospho-sugar transferases"/>
    <property type="match status" value="1"/>
</dbReference>
<proteinExistence type="predicted"/>
<dbReference type="InterPro" id="IPR001173">
    <property type="entry name" value="Glyco_trans_2-like"/>
</dbReference>
<evidence type="ECO:0000313" key="11">
    <source>
        <dbReference type="Proteomes" id="UP000746690"/>
    </source>
</evidence>
<evidence type="ECO:0000256" key="7">
    <source>
        <dbReference type="ARBA" id="ARBA00023136"/>
    </source>
</evidence>